<comment type="caution">
    <text evidence="2">The sequence shown here is derived from an EMBL/GenBank/DDBJ whole genome shotgun (WGS) entry which is preliminary data.</text>
</comment>
<feature type="compositionally biased region" description="Polar residues" evidence="1">
    <location>
        <begin position="28"/>
        <end position="42"/>
    </location>
</feature>
<dbReference type="AlphaFoldDB" id="A0AAN7AX44"/>
<evidence type="ECO:0000256" key="1">
    <source>
        <dbReference type="SAM" id="MobiDB-lite"/>
    </source>
</evidence>
<evidence type="ECO:0000313" key="3">
    <source>
        <dbReference type="Proteomes" id="UP001303160"/>
    </source>
</evidence>
<accession>A0AAN7AX44</accession>
<reference evidence="2" key="1">
    <citation type="journal article" date="2023" name="Mol. Phylogenet. Evol.">
        <title>Genome-scale phylogeny and comparative genomics of the fungal order Sordariales.</title>
        <authorList>
            <person name="Hensen N."/>
            <person name="Bonometti L."/>
            <person name="Westerberg I."/>
            <person name="Brannstrom I.O."/>
            <person name="Guillou S."/>
            <person name="Cros-Aarteil S."/>
            <person name="Calhoun S."/>
            <person name="Haridas S."/>
            <person name="Kuo A."/>
            <person name="Mondo S."/>
            <person name="Pangilinan J."/>
            <person name="Riley R."/>
            <person name="LaButti K."/>
            <person name="Andreopoulos B."/>
            <person name="Lipzen A."/>
            <person name="Chen C."/>
            <person name="Yan M."/>
            <person name="Daum C."/>
            <person name="Ng V."/>
            <person name="Clum A."/>
            <person name="Steindorff A."/>
            <person name="Ohm R.A."/>
            <person name="Martin F."/>
            <person name="Silar P."/>
            <person name="Natvig D.O."/>
            <person name="Lalanne C."/>
            <person name="Gautier V."/>
            <person name="Ament-Velasquez S.L."/>
            <person name="Kruys A."/>
            <person name="Hutchinson M.I."/>
            <person name="Powell A.J."/>
            <person name="Barry K."/>
            <person name="Miller A.N."/>
            <person name="Grigoriev I.V."/>
            <person name="Debuchy R."/>
            <person name="Gladieux P."/>
            <person name="Hiltunen Thoren M."/>
            <person name="Johannesson H."/>
        </authorList>
    </citation>
    <scope>NUCLEOTIDE SEQUENCE</scope>
    <source>
        <strain evidence="2">CBS 315.58</strain>
    </source>
</reference>
<feature type="region of interest" description="Disordered" evidence="1">
    <location>
        <begin position="20"/>
        <end position="43"/>
    </location>
</feature>
<reference evidence="2" key="2">
    <citation type="submission" date="2023-05" db="EMBL/GenBank/DDBJ databases">
        <authorList>
            <consortium name="Lawrence Berkeley National Laboratory"/>
            <person name="Steindorff A."/>
            <person name="Hensen N."/>
            <person name="Bonometti L."/>
            <person name="Westerberg I."/>
            <person name="Brannstrom I.O."/>
            <person name="Guillou S."/>
            <person name="Cros-Aarteil S."/>
            <person name="Calhoun S."/>
            <person name="Haridas S."/>
            <person name="Kuo A."/>
            <person name="Mondo S."/>
            <person name="Pangilinan J."/>
            <person name="Riley R."/>
            <person name="Labutti K."/>
            <person name="Andreopoulos B."/>
            <person name="Lipzen A."/>
            <person name="Chen C."/>
            <person name="Yanf M."/>
            <person name="Daum C."/>
            <person name="Ng V."/>
            <person name="Clum A."/>
            <person name="Ohm R."/>
            <person name="Martin F."/>
            <person name="Silar P."/>
            <person name="Natvig D."/>
            <person name="Lalanne C."/>
            <person name="Gautier V."/>
            <person name="Ament-Velasquez S.L."/>
            <person name="Kruys A."/>
            <person name="Hutchinson M.I."/>
            <person name="Powell A.J."/>
            <person name="Barry K."/>
            <person name="Miller A.N."/>
            <person name="Grigoriev I.V."/>
            <person name="Debuchy R."/>
            <person name="Gladieux P."/>
            <person name="Thoren M.H."/>
            <person name="Johannesson H."/>
        </authorList>
    </citation>
    <scope>NUCLEOTIDE SEQUENCE</scope>
    <source>
        <strain evidence="2">CBS 315.58</strain>
    </source>
</reference>
<sequence>MEDEEYYHMMLEDMERLERVHHHVSHPSGYQQPDQSSHTHSPLISGLRLAINSAFKSGIERLQAVSLPNPTRSIGRRGSASSTRTSSSSGSERL</sequence>
<keyword evidence="3" id="KW-1185">Reference proteome</keyword>
<dbReference type="Proteomes" id="UP001303160">
    <property type="component" value="Unassembled WGS sequence"/>
</dbReference>
<evidence type="ECO:0000313" key="2">
    <source>
        <dbReference type="EMBL" id="KAK4202164.1"/>
    </source>
</evidence>
<organism evidence="2 3">
    <name type="scientific">Triangularia verruculosa</name>
    <dbReference type="NCBI Taxonomy" id="2587418"/>
    <lineage>
        <taxon>Eukaryota</taxon>
        <taxon>Fungi</taxon>
        <taxon>Dikarya</taxon>
        <taxon>Ascomycota</taxon>
        <taxon>Pezizomycotina</taxon>
        <taxon>Sordariomycetes</taxon>
        <taxon>Sordariomycetidae</taxon>
        <taxon>Sordariales</taxon>
        <taxon>Podosporaceae</taxon>
        <taxon>Triangularia</taxon>
    </lineage>
</organism>
<gene>
    <name evidence="2" type="ORF">QBC40DRAFT_277076</name>
</gene>
<feature type="region of interest" description="Disordered" evidence="1">
    <location>
        <begin position="66"/>
        <end position="94"/>
    </location>
</feature>
<protein>
    <submittedName>
        <fullName evidence="2">Uncharacterized protein</fullName>
    </submittedName>
</protein>
<feature type="compositionally biased region" description="Low complexity" evidence="1">
    <location>
        <begin position="71"/>
        <end position="94"/>
    </location>
</feature>
<proteinExistence type="predicted"/>
<name>A0AAN7AX44_9PEZI</name>
<dbReference type="EMBL" id="MU863900">
    <property type="protein sequence ID" value="KAK4202164.1"/>
    <property type="molecule type" value="Genomic_DNA"/>
</dbReference>